<proteinExistence type="predicted"/>
<dbReference type="PROSITE" id="PS51257">
    <property type="entry name" value="PROKAR_LIPOPROTEIN"/>
    <property type="match status" value="1"/>
</dbReference>
<keyword evidence="1" id="KW-0732">Signal</keyword>
<dbReference type="EMBL" id="BMID01000001">
    <property type="protein sequence ID" value="GGA06924.1"/>
    <property type="molecule type" value="Genomic_DNA"/>
</dbReference>
<reference evidence="3" key="1">
    <citation type="journal article" date="2019" name="Int. J. Syst. Evol. Microbiol.">
        <title>The Global Catalogue of Microorganisms (GCM) 10K type strain sequencing project: providing services to taxonomists for standard genome sequencing and annotation.</title>
        <authorList>
            <consortium name="The Broad Institute Genomics Platform"/>
            <consortium name="The Broad Institute Genome Sequencing Center for Infectious Disease"/>
            <person name="Wu L."/>
            <person name="Ma J."/>
        </authorList>
    </citation>
    <scope>NUCLEOTIDE SEQUENCE [LARGE SCALE GENOMIC DNA]</scope>
    <source>
        <strain evidence="3">CGMCC 1.15297</strain>
    </source>
</reference>
<sequence>MKALLALPLFALAACATTQAGDEPIEVAPQGECDAAPIQSLVGQRTSVELGARIRAESGADAFRWIPPRSAVTQDYRPDRVNVVYDDDYVIERIYCG</sequence>
<comment type="caution">
    <text evidence="2">The sequence shown here is derived from an EMBL/GenBank/DDBJ whole genome shotgun (WGS) entry which is preliminary data.</text>
</comment>
<dbReference type="Gene3D" id="3.30.10.10">
    <property type="entry name" value="Trypsin Inhibitor V, subunit A"/>
    <property type="match status" value="1"/>
</dbReference>
<evidence type="ECO:0000256" key="1">
    <source>
        <dbReference type="SAM" id="SignalP"/>
    </source>
</evidence>
<dbReference type="RefSeq" id="WP_188642204.1">
    <property type="nucleotide sequence ID" value="NZ_BMID01000001.1"/>
</dbReference>
<evidence type="ECO:0000313" key="3">
    <source>
        <dbReference type="Proteomes" id="UP000603317"/>
    </source>
</evidence>
<name>A0ABQ1FCZ3_9SPHN</name>
<keyword evidence="3" id="KW-1185">Reference proteome</keyword>
<evidence type="ECO:0000313" key="2">
    <source>
        <dbReference type="EMBL" id="GGA06924.1"/>
    </source>
</evidence>
<feature type="chain" id="PRO_5046022904" description="Peptidase inhibitor I78 family protein" evidence="1">
    <location>
        <begin position="21"/>
        <end position="97"/>
    </location>
</feature>
<dbReference type="InterPro" id="IPR021719">
    <property type="entry name" value="Prot_inh_I78"/>
</dbReference>
<gene>
    <name evidence="2" type="ORF">GCM10010923_16110</name>
</gene>
<dbReference type="Proteomes" id="UP000603317">
    <property type="component" value="Unassembled WGS sequence"/>
</dbReference>
<accession>A0ABQ1FCZ3</accession>
<dbReference type="Pfam" id="PF11720">
    <property type="entry name" value="Inhibitor_I78"/>
    <property type="match status" value="1"/>
</dbReference>
<feature type="signal peptide" evidence="1">
    <location>
        <begin position="1"/>
        <end position="20"/>
    </location>
</feature>
<organism evidence="2 3">
    <name type="scientific">Blastomonas marina</name>
    <dbReference type="NCBI Taxonomy" id="1867408"/>
    <lineage>
        <taxon>Bacteria</taxon>
        <taxon>Pseudomonadati</taxon>
        <taxon>Pseudomonadota</taxon>
        <taxon>Alphaproteobacteria</taxon>
        <taxon>Sphingomonadales</taxon>
        <taxon>Sphingomonadaceae</taxon>
        <taxon>Blastomonas</taxon>
    </lineage>
</organism>
<protein>
    <recommendedName>
        <fullName evidence="4">Peptidase inhibitor I78 family protein</fullName>
    </recommendedName>
</protein>
<evidence type="ECO:0008006" key="4">
    <source>
        <dbReference type="Google" id="ProtNLM"/>
    </source>
</evidence>